<evidence type="ECO:0000313" key="2">
    <source>
        <dbReference type="Proteomes" id="UP000214646"/>
    </source>
</evidence>
<name>A0A225DUX9_9BACT</name>
<reference evidence="2" key="1">
    <citation type="submission" date="2017-06" db="EMBL/GenBank/DDBJ databases">
        <title>Genome analysis of Fimbriiglobus ruber SP5, the first member of the order Planctomycetales with confirmed chitinolytic capability.</title>
        <authorList>
            <person name="Ravin N.V."/>
            <person name="Rakitin A.L."/>
            <person name="Ivanova A.A."/>
            <person name="Beletsky A.V."/>
            <person name="Kulichevskaya I.S."/>
            <person name="Mardanov A.V."/>
            <person name="Dedysh S.N."/>
        </authorList>
    </citation>
    <scope>NUCLEOTIDE SEQUENCE [LARGE SCALE GENOMIC DNA]</scope>
    <source>
        <strain evidence="2">SP5</strain>
    </source>
</reference>
<comment type="caution">
    <text evidence="1">The sequence shown here is derived from an EMBL/GenBank/DDBJ whole genome shotgun (WGS) entry which is preliminary data.</text>
</comment>
<dbReference type="EMBL" id="NIDE01000002">
    <property type="protein sequence ID" value="OWK45141.1"/>
    <property type="molecule type" value="Genomic_DNA"/>
</dbReference>
<organism evidence="1 2">
    <name type="scientific">Fimbriiglobus ruber</name>
    <dbReference type="NCBI Taxonomy" id="1908690"/>
    <lineage>
        <taxon>Bacteria</taxon>
        <taxon>Pseudomonadati</taxon>
        <taxon>Planctomycetota</taxon>
        <taxon>Planctomycetia</taxon>
        <taxon>Gemmatales</taxon>
        <taxon>Gemmataceae</taxon>
        <taxon>Fimbriiglobus</taxon>
    </lineage>
</organism>
<sequence length="119" mass="13704">MARADLEDRWDVDRGLESTRKRVLRFLDDVDMKVIEDDDEKIVAKQGSQLKTRLLGGWFVSPESLPKRATIRLRETSEGTRVKAVIEESLGFGILDPILKGKYEKYFDTWMDDLADAVK</sequence>
<dbReference type="OrthoDB" id="9998431at2"/>
<dbReference type="AlphaFoldDB" id="A0A225DUX9"/>
<gene>
    <name evidence="1" type="ORF">FRUB_01472</name>
</gene>
<accession>A0A225DUX9</accession>
<dbReference type="RefSeq" id="WP_088252909.1">
    <property type="nucleotide sequence ID" value="NZ_NIDE01000002.1"/>
</dbReference>
<dbReference type="Proteomes" id="UP000214646">
    <property type="component" value="Unassembled WGS sequence"/>
</dbReference>
<keyword evidence="2" id="KW-1185">Reference proteome</keyword>
<evidence type="ECO:0000313" key="1">
    <source>
        <dbReference type="EMBL" id="OWK45141.1"/>
    </source>
</evidence>
<protein>
    <submittedName>
        <fullName evidence="1">Uncharacterized protein</fullName>
    </submittedName>
</protein>
<proteinExistence type="predicted"/>